<dbReference type="SUPFAM" id="SSF52047">
    <property type="entry name" value="RNI-like"/>
    <property type="match status" value="1"/>
</dbReference>
<evidence type="ECO:0000313" key="1">
    <source>
        <dbReference type="EMBL" id="KLO10024.1"/>
    </source>
</evidence>
<keyword evidence="2" id="KW-1185">Reference proteome</keyword>
<dbReference type="AlphaFoldDB" id="A0A0H2RE21"/>
<dbReference type="InParanoid" id="A0A0H2RE21"/>
<gene>
    <name evidence="1" type="ORF">SCHPADRAFT_907260</name>
</gene>
<accession>A0A0H2RE21</accession>
<name>A0A0H2RE21_9AGAM</name>
<protein>
    <submittedName>
        <fullName evidence="1">Uncharacterized protein</fullName>
    </submittedName>
</protein>
<organism evidence="1 2">
    <name type="scientific">Schizopora paradoxa</name>
    <dbReference type="NCBI Taxonomy" id="27342"/>
    <lineage>
        <taxon>Eukaryota</taxon>
        <taxon>Fungi</taxon>
        <taxon>Dikarya</taxon>
        <taxon>Basidiomycota</taxon>
        <taxon>Agaricomycotina</taxon>
        <taxon>Agaricomycetes</taxon>
        <taxon>Hymenochaetales</taxon>
        <taxon>Schizoporaceae</taxon>
        <taxon>Schizopora</taxon>
    </lineage>
</organism>
<dbReference type="Proteomes" id="UP000053477">
    <property type="component" value="Unassembled WGS sequence"/>
</dbReference>
<sequence>MEDQGKQDGATFRNKQDAVGNLSAESLDYDHLHDQSRCPWAYLINIPDVRYGHMSLDDLRLTLHTSQTLEGLLQEALSKISASVQLLNDRFTDAINKTKFCEIPDDILALIFEMVCEGSNDRGVVGLMLVCRRFRQLIVSLPAVWSSIFYDSVSSLEKAKFMASRATAPIIDLLVMVTNKGDDISAMYDLTTSISSRIRDLSLHLTELDIDNLQQASTCLSSLSLPSLTSLVLAVPAVLGRNCTTFIHGWDIPSLRAITLDDVLPEFRPSVAMQIEFCALDVNRTLTQEEDEDYWHTDEIVGFVHSLSAVKEMHMAVRFFDEYTGSSNLSMPSVKHLRLYLQNLEAAMNTSILNIIVFPAITSLDIRLGLPGIEHLEDFLDNLLFHLTDMERSSITDLSLHISREFDDAHNDSRVPFEVLASWCQGFENLKSLELQRNRYQEEGLLTFSGLIDSLKVFNSNERAISSEFLESIPRLWDCTHTRRAVLDMADTPHIPIHGGYMDIAKFT</sequence>
<dbReference type="InterPro" id="IPR036047">
    <property type="entry name" value="F-box-like_dom_sf"/>
</dbReference>
<dbReference type="OrthoDB" id="2423701at2759"/>
<evidence type="ECO:0000313" key="2">
    <source>
        <dbReference type="Proteomes" id="UP000053477"/>
    </source>
</evidence>
<dbReference type="SUPFAM" id="SSF81383">
    <property type="entry name" value="F-box domain"/>
    <property type="match status" value="1"/>
</dbReference>
<proteinExistence type="predicted"/>
<reference evidence="1 2" key="1">
    <citation type="submission" date="2015-04" db="EMBL/GenBank/DDBJ databases">
        <title>Complete genome sequence of Schizopora paradoxa KUC8140, a cosmopolitan wood degrader in East Asia.</title>
        <authorList>
            <consortium name="DOE Joint Genome Institute"/>
            <person name="Min B."/>
            <person name="Park H."/>
            <person name="Jang Y."/>
            <person name="Kim J.-J."/>
            <person name="Kim K.H."/>
            <person name="Pangilinan J."/>
            <person name="Lipzen A."/>
            <person name="Riley R."/>
            <person name="Grigoriev I.V."/>
            <person name="Spatafora J.W."/>
            <person name="Choi I.-G."/>
        </authorList>
    </citation>
    <scope>NUCLEOTIDE SEQUENCE [LARGE SCALE GENOMIC DNA]</scope>
    <source>
        <strain evidence="1 2">KUC8140</strain>
    </source>
</reference>
<dbReference type="EMBL" id="KQ086038">
    <property type="protein sequence ID" value="KLO10024.1"/>
    <property type="molecule type" value="Genomic_DNA"/>
</dbReference>